<proteinExistence type="predicted"/>
<evidence type="ECO:0000313" key="2">
    <source>
        <dbReference type="Proteomes" id="UP001139028"/>
    </source>
</evidence>
<reference evidence="1" key="1">
    <citation type="journal article" date="2022" name="Arch. Microbiol.">
        <title>Microbulbifer okhotskensis sp. nov., isolated from a deep bottom sediment of the Okhotsk Sea.</title>
        <authorList>
            <person name="Romanenko L."/>
            <person name="Kurilenko V."/>
            <person name="Otstavnykh N."/>
            <person name="Velansky P."/>
            <person name="Isaeva M."/>
            <person name="Mikhailov V."/>
        </authorList>
    </citation>
    <scope>NUCLEOTIDE SEQUENCE</scope>
    <source>
        <strain evidence="1">OS29</strain>
    </source>
</reference>
<protein>
    <submittedName>
        <fullName evidence="1">Uncharacterized protein</fullName>
    </submittedName>
</protein>
<gene>
    <name evidence="1" type="ORF">MO867_21055</name>
</gene>
<dbReference type="RefSeq" id="WP_252472773.1">
    <property type="nucleotide sequence ID" value="NZ_JALBWM010000205.1"/>
</dbReference>
<accession>A0A9X2ES81</accession>
<sequence length="294" mass="34119">MLSRLFASRQRPFIPRRHERERIAIDLSGSRLAFSLPPNVCHDSFADPSQEPPQSVNIFDNSNYFDDSGYEDWEREGVASQTLMKRRWELFGPIWRGRPIGYISFVLTLNRHDALPKDMSCLNPQHFEQVIMRTLYYCGPCRPNHKVQQAPVNWQLRELDGTTAIFFEEHQQHSPESLAECPHHDTHFSNWFFIPLDQRHYVDLHFSYLGYAPVEPCLKAMNSLRDSICDSVKLQLGVDAKTQLSKAQQQWPRAKASAKRDIEPWVYPEWRRGGEFGGDIIITKPGSPPPAWQV</sequence>
<name>A0A9X2ES81_9GAMM</name>
<dbReference type="Proteomes" id="UP001139028">
    <property type="component" value="Unassembled WGS sequence"/>
</dbReference>
<keyword evidence="2" id="KW-1185">Reference proteome</keyword>
<organism evidence="1 2">
    <name type="scientific">Microbulbifer okhotskensis</name>
    <dbReference type="NCBI Taxonomy" id="2926617"/>
    <lineage>
        <taxon>Bacteria</taxon>
        <taxon>Pseudomonadati</taxon>
        <taxon>Pseudomonadota</taxon>
        <taxon>Gammaproteobacteria</taxon>
        <taxon>Cellvibrionales</taxon>
        <taxon>Microbulbiferaceae</taxon>
        <taxon>Microbulbifer</taxon>
    </lineage>
</organism>
<comment type="caution">
    <text evidence="1">The sequence shown here is derived from an EMBL/GenBank/DDBJ whole genome shotgun (WGS) entry which is preliminary data.</text>
</comment>
<dbReference type="AlphaFoldDB" id="A0A9X2ES81"/>
<evidence type="ECO:0000313" key="1">
    <source>
        <dbReference type="EMBL" id="MCO1336820.1"/>
    </source>
</evidence>
<dbReference type="EMBL" id="JALBWM010000205">
    <property type="protein sequence ID" value="MCO1336820.1"/>
    <property type="molecule type" value="Genomic_DNA"/>
</dbReference>